<dbReference type="EMBL" id="GL379852">
    <property type="protein sequence ID" value="EGT55681.1"/>
    <property type="molecule type" value="Genomic_DNA"/>
</dbReference>
<dbReference type="FunCoup" id="G0N9M8">
    <property type="interactions" value="1788"/>
</dbReference>
<evidence type="ECO:0000256" key="3">
    <source>
        <dbReference type="SAM" id="Phobius"/>
    </source>
</evidence>
<dbReference type="PANTHER" id="PTHR39365:SF2">
    <property type="entry name" value="MX REGION OF TRA-2 RELATED-RELATED"/>
    <property type="match status" value="1"/>
</dbReference>
<feature type="compositionally biased region" description="Basic and acidic residues" evidence="2">
    <location>
        <begin position="1131"/>
        <end position="1142"/>
    </location>
</feature>
<dbReference type="GO" id="GO:0042001">
    <property type="term" value="P:hermaphrodite somatic sex determination"/>
    <property type="evidence" value="ECO:0007669"/>
    <property type="project" value="InterPro"/>
</dbReference>
<dbReference type="OrthoDB" id="5819423at2759"/>
<feature type="region of interest" description="Disordered" evidence="2">
    <location>
        <begin position="1370"/>
        <end position="1395"/>
    </location>
</feature>
<feature type="transmembrane region" description="Helical" evidence="3">
    <location>
        <begin position="583"/>
        <end position="601"/>
    </location>
</feature>
<keyword evidence="3" id="KW-0472">Membrane</keyword>
<evidence type="ECO:0000313" key="5">
    <source>
        <dbReference type="EMBL" id="EGT55681.1"/>
    </source>
</evidence>
<feature type="region of interest" description="Disordered" evidence="2">
    <location>
        <begin position="1122"/>
        <end position="1155"/>
    </location>
</feature>
<feature type="region of interest" description="Disordered" evidence="2">
    <location>
        <begin position="1281"/>
        <end position="1300"/>
    </location>
</feature>
<feature type="coiled-coil region" evidence="1">
    <location>
        <begin position="622"/>
        <end position="649"/>
    </location>
</feature>
<feature type="region of interest" description="Disordered" evidence="2">
    <location>
        <begin position="1222"/>
        <end position="1249"/>
    </location>
</feature>
<dbReference type="PANTHER" id="PTHR39365">
    <property type="entry name" value="MX REGION OF TRA-2 RELATED-RELATED"/>
    <property type="match status" value="1"/>
</dbReference>
<feature type="transmembrane region" description="Helical" evidence="3">
    <location>
        <begin position="946"/>
        <end position="967"/>
    </location>
</feature>
<organism evidence="6">
    <name type="scientific">Caenorhabditis brenneri</name>
    <name type="common">Nematode worm</name>
    <dbReference type="NCBI Taxonomy" id="135651"/>
    <lineage>
        <taxon>Eukaryota</taxon>
        <taxon>Metazoa</taxon>
        <taxon>Ecdysozoa</taxon>
        <taxon>Nematoda</taxon>
        <taxon>Chromadorea</taxon>
        <taxon>Rhabditida</taxon>
        <taxon>Rhabditina</taxon>
        <taxon>Rhabditomorpha</taxon>
        <taxon>Rhabditoidea</taxon>
        <taxon>Rhabditidae</taxon>
        <taxon>Peloderinae</taxon>
        <taxon>Caenorhabditis</taxon>
    </lineage>
</organism>
<dbReference type="GO" id="GO:0005886">
    <property type="term" value="C:plasma membrane"/>
    <property type="evidence" value="ECO:0007669"/>
    <property type="project" value="TreeGrafter"/>
</dbReference>
<protein>
    <submittedName>
        <fullName evidence="5">Uncharacterized protein</fullName>
    </submittedName>
</protein>
<feature type="compositionally biased region" description="Pro residues" evidence="2">
    <location>
        <begin position="1377"/>
        <end position="1392"/>
    </location>
</feature>
<feature type="compositionally biased region" description="Basic and acidic residues" evidence="2">
    <location>
        <begin position="1222"/>
        <end position="1236"/>
    </location>
</feature>
<keyword evidence="1" id="KW-0175">Coiled coil</keyword>
<dbReference type="GO" id="GO:0004888">
    <property type="term" value="F:transmembrane signaling receptor activity"/>
    <property type="evidence" value="ECO:0007669"/>
    <property type="project" value="InterPro"/>
</dbReference>
<feature type="transmembrane region" description="Helical" evidence="3">
    <location>
        <begin position="1011"/>
        <end position="1038"/>
    </location>
</feature>
<feature type="compositionally biased region" description="Acidic residues" evidence="2">
    <location>
        <begin position="1143"/>
        <end position="1154"/>
    </location>
</feature>
<feature type="transmembrane region" description="Helical" evidence="3">
    <location>
        <begin position="893"/>
        <end position="913"/>
    </location>
</feature>
<feature type="transmembrane region" description="Helical" evidence="3">
    <location>
        <begin position="1044"/>
        <end position="1067"/>
    </location>
</feature>
<evidence type="ECO:0000256" key="4">
    <source>
        <dbReference type="SAM" id="SignalP"/>
    </source>
</evidence>
<evidence type="ECO:0000256" key="1">
    <source>
        <dbReference type="SAM" id="Coils"/>
    </source>
</evidence>
<dbReference type="InParanoid" id="G0N9M8"/>
<dbReference type="STRING" id="135651.G0N9M8"/>
<name>G0N9M8_CAEBE</name>
<feature type="transmembrane region" description="Helical" evidence="3">
    <location>
        <begin position="920"/>
        <end position="940"/>
    </location>
</feature>
<dbReference type="eggNOG" id="ENOG502R9RT">
    <property type="taxonomic scope" value="Eukaryota"/>
</dbReference>
<feature type="signal peptide" evidence="4">
    <location>
        <begin position="1"/>
        <end position="30"/>
    </location>
</feature>
<evidence type="ECO:0000256" key="2">
    <source>
        <dbReference type="SAM" id="MobiDB-lite"/>
    </source>
</evidence>
<keyword evidence="4" id="KW-0732">Signal</keyword>
<keyword evidence="3" id="KW-0812">Transmembrane</keyword>
<feature type="compositionally biased region" description="Acidic residues" evidence="2">
    <location>
        <begin position="1237"/>
        <end position="1249"/>
    </location>
</feature>
<feature type="transmembrane region" description="Helical" evidence="3">
    <location>
        <begin position="496"/>
        <end position="516"/>
    </location>
</feature>
<dbReference type="Proteomes" id="UP000008068">
    <property type="component" value="Unassembled WGS sequence"/>
</dbReference>
<proteinExistence type="predicted"/>
<feature type="transmembrane region" description="Helical" evidence="3">
    <location>
        <begin position="464"/>
        <end position="484"/>
    </location>
</feature>
<feature type="transmembrane region" description="Helical" evidence="3">
    <location>
        <begin position="434"/>
        <end position="457"/>
    </location>
</feature>
<dbReference type="GO" id="GO:0040021">
    <property type="term" value="P:hermaphrodite germ-line sex determination"/>
    <property type="evidence" value="ECO:0007669"/>
    <property type="project" value="InterPro"/>
</dbReference>
<dbReference type="InterPro" id="IPR032848">
    <property type="entry name" value="Ce-Tra-2"/>
</dbReference>
<gene>
    <name evidence="5" type="ORF">CAEBREN_32153</name>
</gene>
<keyword evidence="3" id="KW-1133">Transmembrane helix</keyword>
<evidence type="ECO:0000313" key="6">
    <source>
        <dbReference type="Proteomes" id="UP000008068"/>
    </source>
</evidence>
<accession>G0N9M8</accession>
<feature type="chain" id="PRO_5003405423" evidence="4">
    <location>
        <begin position="31"/>
        <end position="1419"/>
    </location>
</feature>
<dbReference type="HOGENOM" id="CLU_005001_0_0_1"/>
<keyword evidence="6" id="KW-1185">Reference proteome</keyword>
<reference evidence="6" key="1">
    <citation type="submission" date="2011-07" db="EMBL/GenBank/DDBJ databases">
        <authorList>
            <consortium name="Caenorhabditis brenneri Sequencing and Analysis Consortium"/>
            <person name="Wilson R.K."/>
        </authorList>
    </citation>
    <scope>NUCLEOTIDE SEQUENCE [LARGE SCALE GENOMIC DNA]</scope>
    <source>
        <strain evidence="6">PB2801</strain>
    </source>
</reference>
<feature type="transmembrane region" description="Helical" evidence="3">
    <location>
        <begin position="708"/>
        <end position="729"/>
    </location>
</feature>
<sequence>MKRSICENMISTIMLTVVALALILIPTVKSDWPKFVYPNVTTKSDNAGFIIEKIYQKHNKSNDMRSSLYLTHHAYLLEKIASLEVHYGGKPYKMSDICFKPHFAVFHNIHGKTPHHYQRLMLEIRRLSPCLIVTPLNCFSESYKMHALMSRWNSSTDFLNRRLRNAYIESQGDNENAPYVKSDYGPELIKEWSQYLINLSAKNVYHKAHKAMMMVNVYAWLQSIRPNGEKCIDPNGSCDEHLKEEDYFSICTEIQQLDDEDVKRNKYQFETGDEEFMSQLDCVEDRHLFIEWMQGKALKKIMKTFPSERGVADHEDIVNQRCEGIFHDWNTSSIEYFDGDRYFASESSPFDVLKAEIALMTPEMIVDSMNRADHINGFELAFTLEKATELLNVFRTELRNTISAFNEIKPSKTIGVVTGVWKEQLKDNTVDTDYSWAFSFIAIFHLLLVVLFALFMWPGACYSMVIMFTVRDLVTVFIFMFFHYAKDTDIQLDSTIVFHVAVLTVTNLFLTTRVAFCKQRLDRCIQRAKNFVLRSNFSSIGTVDSVRERGDTKLVQYVLAKYTKYQAAQDVYSEEPFEKRSRFWICSLLLLVPILCAYAFFINFDCFTLLICILPSLAISTIEEYRVKFELLRERKKKQESQRKQMEEIGQLVTGGEVDQLFAGNQITTNDERDIEVNSSHSDPGPVEPKTFYGLSDSTCDNIYMTSFLIWVVASLFIFISSILLFVPVQRETIPRNINEDDMFFDFSVENTSGNWDFMTINLREFTQDIKSIENLQMVSNWYETFIRYNKDFNNTWKEEFGGWLQKEPINWAVTYPRMETTSLNVPPYLFQFQFRYWFKNTKDENLIIETVQKIDNVLTKYSKRLAPKASGVLYEHYHQIAVVWNSFAINELIASGILFVFCSLFVLTFSVCRTLSSTILFSFFVVGTRLEVAAIVSLLSLEHQYYYTTLAALIGLFHRTLCFIPYNFSGFLAAWSPFCDLARFRRRILHRLETRVSPELAPKRRIRVPFIAAVDVIQFFGTLLIGSILTAILAGSIPSFNTFIVPIAIIIFIQLCALVNSIAILLSTKQMFEHEVVNFIRCELRGCNTSTQVCDMTGKLLHSPEEAGSIEMNQLPIQPTNQYTFYAPPPKKDPTEKRRPESDDDEEEQEVEHEDVPMNLVDQFVQKHGNTRETQQFRQNFYPLNARDANGVFIEPVQFLMSGMPMDGAYRRTVNEPINIERAEEQYEQERRDTYSDEEDEEEEEEEEMMDYQNALQRNEALRSPDRQANVASPNVRPIRIESIPGPSLPPMIQRARPRDPRTEPPILEEFIQAHDIPGLGPHPRADQYAPGLPRSFIAYCEDPFWTNQRTVRLPPGIMIPPRPFDYAERERLNDSPPPADPNWMPPPGTPPIAALADALAFRDRLQQEGNDDSDASN</sequence>